<gene>
    <name evidence="2" type="ORF">EZS27_027193</name>
    <name evidence="3" type="ORF">EZS27_027196</name>
</gene>
<evidence type="ECO:0000256" key="1">
    <source>
        <dbReference type="SAM" id="Phobius"/>
    </source>
</evidence>
<proteinExistence type="predicted"/>
<reference evidence="2" key="1">
    <citation type="submission" date="2019-03" db="EMBL/GenBank/DDBJ databases">
        <title>Single cell metagenomics reveals metabolic interactions within the superorganism composed of flagellate Streblomastix strix and complex community of Bacteroidetes bacteria on its surface.</title>
        <authorList>
            <person name="Treitli S.C."/>
            <person name="Kolisko M."/>
            <person name="Husnik F."/>
            <person name="Keeling P."/>
            <person name="Hampl V."/>
        </authorList>
    </citation>
    <scope>NUCLEOTIDE SEQUENCE</scope>
    <source>
        <strain evidence="2">STM</strain>
    </source>
</reference>
<keyword evidence="1" id="KW-0812">Transmembrane</keyword>
<dbReference type="AlphaFoldDB" id="A0A5J4QN08"/>
<protein>
    <submittedName>
        <fullName evidence="2">Uncharacterized protein</fullName>
    </submittedName>
</protein>
<comment type="caution">
    <text evidence="2">The sequence shown here is derived from an EMBL/GenBank/DDBJ whole genome shotgun (WGS) entry which is preliminary data.</text>
</comment>
<dbReference type="EMBL" id="SNRY01002825">
    <property type="protein sequence ID" value="KAA6323360.1"/>
    <property type="molecule type" value="Genomic_DNA"/>
</dbReference>
<evidence type="ECO:0000313" key="3">
    <source>
        <dbReference type="EMBL" id="KAA6323360.1"/>
    </source>
</evidence>
<keyword evidence="1" id="KW-0472">Membrane</keyword>
<name>A0A5J4QN08_9ZZZZ</name>
<keyword evidence="1" id="KW-1133">Transmembrane helix</keyword>
<evidence type="ECO:0000313" key="2">
    <source>
        <dbReference type="EMBL" id="KAA6323357.1"/>
    </source>
</evidence>
<sequence length="98" mass="11801">MGLFNVRKPRRFNHQYIYVDEHKEKLNKMEEDAKRELGMLPEKEFSPEDIRGKFIEGTTHLKRRKKSGRKPVHLGIILVMLLLLLFLWHYLLTGNWNI</sequence>
<feature type="transmembrane region" description="Helical" evidence="1">
    <location>
        <begin position="72"/>
        <end position="91"/>
    </location>
</feature>
<accession>A0A5J4QN08</accession>
<organism evidence="2">
    <name type="scientific">termite gut metagenome</name>
    <dbReference type="NCBI Taxonomy" id="433724"/>
    <lineage>
        <taxon>unclassified sequences</taxon>
        <taxon>metagenomes</taxon>
        <taxon>organismal metagenomes</taxon>
    </lineage>
</organism>
<dbReference type="EMBL" id="SNRY01002825">
    <property type="protein sequence ID" value="KAA6323357.1"/>
    <property type="molecule type" value="Genomic_DNA"/>
</dbReference>